<gene>
    <name evidence="1" type="ORF">PFISCL1PPCAC_7527</name>
</gene>
<proteinExistence type="predicted"/>
<keyword evidence="2" id="KW-1185">Reference proteome</keyword>
<feature type="non-terminal residue" evidence="1">
    <location>
        <position position="274"/>
    </location>
</feature>
<dbReference type="Proteomes" id="UP001432322">
    <property type="component" value="Unassembled WGS sequence"/>
</dbReference>
<evidence type="ECO:0000313" key="1">
    <source>
        <dbReference type="EMBL" id="GMT16230.1"/>
    </source>
</evidence>
<dbReference type="EMBL" id="BTSY01000002">
    <property type="protein sequence ID" value="GMT16230.1"/>
    <property type="molecule type" value="Genomic_DNA"/>
</dbReference>
<accession>A0AAV5VE95</accession>
<organism evidence="1 2">
    <name type="scientific">Pristionchus fissidentatus</name>
    <dbReference type="NCBI Taxonomy" id="1538716"/>
    <lineage>
        <taxon>Eukaryota</taxon>
        <taxon>Metazoa</taxon>
        <taxon>Ecdysozoa</taxon>
        <taxon>Nematoda</taxon>
        <taxon>Chromadorea</taxon>
        <taxon>Rhabditida</taxon>
        <taxon>Rhabditina</taxon>
        <taxon>Diplogasteromorpha</taxon>
        <taxon>Diplogasteroidea</taxon>
        <taxon>Neodiplogasteridae</taxon>
        <taxon>Pristionchus</taxon>
    </lineage>
</organism>
<dbReference type="AlphaFoldDB" id="A0AAV5VE95"/>
<name>A0AAV5VE95_9BILA</name>
<comment type="caution">
    <text evidence="1">The sequence shown here is derived from an EMBL/GenBank/DDBJ whole genome shotgun (WGS) entry which is preliminary data.</text>
</comment>
<sequence length="274" mass="32065">MNEEKATFLESLPPETNCYLLKNGSFIFFKSGEKQLLYGWGKKCQSQVCELPPEQLLECVGSAGNALFFYSKSTAKYAFYRASFDEKSETIQFRKTYEKTLLEDETLWLALQQPLYQFRPTKKDGVFEVFHLAVDRRVARYSADITISEEISAFIVHKNILYLLVDTTEYTVRRITNGPRAIILVSLSEPEKAGCLAQDHLDYLYILTAYRQLVIIRSEQLFQINLQVDIFRWTDFTFARSITGLCKQHLLVNIFNPEKNNFDRWKVKLHEKFR</sequence>
<evidence type="ECO:0000313" key="2">
    <source>
        <dbReference type="Proteomes" id="UP001432322"/>
    </source>
</evidence>
<reference evidence="1" key="1">
    <citation type="submission" date="2023-10" db="EMBL/GenBank/DDBJ databases">
        <title>Genome assembly of Pristionchus species.</title>
        <authorList>
            <person name="Yoshida K."/>
            <person name="Sommer R.J."/>
        </authorList>
    </citation>
    <scope>NUCLEOTIDE SEQUENCE</scope>
    <source>
        <strain evidence="1">RS5133</strain>
    </source>
</reference>
<protein>
    <submittedName>
        <fullName evidence="1">Uncharacterized protein</fullName>
    </submittedName>
</protein>